<accession>A0A3P1SCS6</accession>
<proteinExistence type="predicted"/>
<name>A0A3P1SCS6_9ACTO</name>
<dbReference type="Proteomes" id="UP000280444">
    <property type="component" value="Unassembled WGS sequence"/>
</dbReference>
<evidence type="ECO:0000313" key="2">
    <source>
        <dbReference type="Proteomes" id="UP000280444"/>
    </source>
</evidence>
<evidence type="ECO:0000313" key="1">
    <source>
        <dbReference type="EMBL" id="RRC94700.1"/>
    </source>
</evidence>
<dbReference type="AlphaFoldDB" id="A0A3P1SCS6"/>
<sequence length="156" mass="17473">MLLRAATPRGDGSTIYTYESTWPFTWEECTSFLQGLLNTDLVTDHSHPLHVSINSRDITTALYAAGLNLAALPLPYAERHTLQIEGYSKLMESTLRFTVRIAEQECLLEALDGPAMHESDHVFDRYMDSLEIIAHIERVLAGAPQDRGTPHATTLF</sequence>
<protein>
    <submittedName>
        <fullName evidence="1">Uncharacterized protein</fullName>
    </submittedName>
</protein>
<reference evidence="1 2" key="1">
    <citation type="submission" date="2018-11" db="EMBL/GenBank/DDBJ databases">
        <title>Genomes From Bacteria Associated with the Canine Oral Cavity: a Test Case for Automated Genome-Based Taxonomic Assignment.</title>
        <authorList>
            <person name="Coil D.A."/>
            <person name="Jospin G."/>
            <person name="Darling A.E."/>
            <person name="Wallis C."/>
            <person name="Davis I.J."/>
            <person name="Harris S."/>
            <person name="Eisen J.A."/>
            <person name="Holcombe L.J."/>
            <person name="O'Flynn C."/>
        </authorList>
    </citation>
    <scope>NUCLEOTIDE SEQUENCE [LARGE SCALE GENOMIC DNA]</scope>
    <source>
        <strain evidence="1 2">OH770</strain>
    </source>
</reference>
<comment type="caution">
    <text evidence="1">The sequence shown here is derived from an EMBL/GenBank/DDBJ whole genome shotgun (WGS) entry which is preliminary data.</text>
</comment>
<gene>
    <name evidence="1" type="ORF">EII11_09065</name>
</gene>
<keyword evidence="2" id="KW-1185">Reference proteome</keyword>
<organism evidence="1 2">
    <name type="scientific">Schaalia canis</name>
    <dbReference type="NCBI Taxonomy" id="100469"/>
    <lineage>
        <taxon>Bacteria</taxon>
        <taxon>Bacillati</taxon>
        <taxon>Actinomycetota</taxon>
        <taxon>Actinomycetes</taxon>
        <taxon>Actinomycetales</taxon>
        <taxon>Actinomycetaceae</taxon>
        <taxon>Schaalia</taxon>
    </lineage>
</organism>
<dbReference type="RefSeq" id="WP_124871832.1">
    <property type="nucleotide sequence ID" value="NZ_RQZF01000011.1"/>
</dbReference>
<dbReference type="EMBL" id="RQZF01000011">
    <property type="protein sequence ID" value="RRC94700.1"/>
    <property type="molecule type" value="Genomic_DNA"/>
</dbReference>
<dbReference type="OrthoDB" id="2339445at2"/>